<dbReference type="Proteomes" id="UP000709295">
    <property type="component" value="Unassembled WGS sequence"/>
</dbReference>
<keyword evidence="3" id="KW-1185">Reference proteome</keyword>
<feature type="compositionally biased region" description="Polar residues" evidence="1">
    <location>
        <begin position="175"/>
        <end position="194"/>
    </location>
</feature>
<accession>A0A8J5MB23</accession>
<reference evidence="2" key="1">
    <citation type="submission" date="2021-01" db="EMBL/GenBank/DDBJ databases">
        <title>Phytophthora aleatoria, a newly-described species from Pinus radiata is distinct from Phytophthora cactorum isolates based on comparative genomics.</title>
        <authorList>
            <person name="Mcdougal R."/>
            <person name="Panda P."/>
            <person name="Williams N."/>
            <person name="Studholme D.J."/>
        </authorList>
    </citation>
    <scope>NUCLEOTIDE SEQUENCE</scope>
    <source>
        <strain evidence="2">NZFS 4037</strain>
    </source>
</reference>
<comment type="caution">
    <text evidence="2">The sequence shown here is derived from an EMBL/GenBank/DDBJ whole genome shotgun (WGS) entry which is preliminary data.</text>
</comment>
<evidence type="ECO:0008006" key="4">
    <source>
        <dbReference type="Google" id="ProtNLM"/>
    </source>
</evidence>
<evidence type="ECO:0000313" key="3">
    <source>
        <dbReference type="Proteomes" id="UP000709295"/>
    </source>
</evidence>
<dbReference type="AlphaFoldDB" id="A0A8J5MB23"/>
<name>A0A8J5MB23_9STRA</name>
<evidence type="ECO:0000313" key="2">
    <source>
        <dbReference type="EMBL" id="KAG6941764.1"/>
    </source>
</evidence>
<dbReference type="EMBL" id="JAENGY010003449">
    <property type="protein sequence ID" value="KAG6941764.1"/>
    <property type="molecule type" value="Genomic_DNA"/>
</dbReference>
<feature type="region of interest" description="Disordered" evidence="1">
    <location>
        <begin position="173"/>
        <end position="194"/>
    </location>
</feature>
<evidence type="ECO:0000256" key="1">
    <source>
        <dbReference type="SAM" id="MobiDB-lite"/>
    </source>
</evidence>
<sequence>MVAGTAHGGQSKSVGQIFLRQESNGLHWTVARDPTPSTDLAEDVATLANKADQHELVFQAHPHLHKFLWAALEATSNRTIKRDLKRQPFRRYNGIIGKRVRDVADKLEATAQQDVWHHSVMRQTPKHIWRAGNALSGYQVWVVFRHATKCRGCNETYTHIFWKCDVSEHKLAGPNSPNTGHESSGRHNTSSNSR</sequence>
<gene>
    <name evidence="2" type="ORF">JG688_00018502</name>
</gene>
<organism evidence="2 3">
    <name type="scientific">Phytophthora aleatoria</name>
    <dbReference type="NCBI Taxonomy" id="2496075"/>
    <lineage>
        <taxon>Eukaryota</taxon>
        <taxon>Sar</taxon>
        <taxon>Stramenopiles</taxon>
        <taxon>Oomycota</taxon>
        <taxon>Peronosporomycetes</taxon>
        <taxon>Peronosporales</taxon>
        <taxon>Peronosporaceae</taxon>
        <taxon>Phytophthora</taxon>
    </lineage>
</organism>
<proteinExistence type="predicted"/>
<protein>
    <recommendedName>
        <fullName evidence="4">RxLR effector protein</fullName>
    </recommendedName>
</protein>